<dbReference type="EMBL" id="JAGGJA010000001">
    <property type="protein sequence ID" value="MCW9705219.1"/>
    <property type="molecule type" value="Genomic_DNA"/>
</dbReference>
<dbReference type="RefSeq" id="WP_265763882.1">
    <property type="nucleotide sequence ID" value="NZ_JAGGJA010000001.1"/>
</dbReference>
<feature type="compositionally biased region" description="Polar residues" evidence="1">
    <location>
        <begin position="118"/>
        <end position="140"/>
    </location>
</feature>
<proteinExistence type="predicted"/>
<comment type="caution">
    <text evidence="2">The sequence shown here is derived from an EMBL/GenBank/DDBJ whole genome shotgun (WGS) entry which is preliminary data.</text>
</comment>
<dbReference type="Proteomes" id="UP001207918">
    <property type="component" value="Unassembled WGS sequence"/>
</dbReference>
<reference evidence="2 3" key="1">
    <citation type="submission" date="2021-03" db="EMBL/GenBank/DDBJ databases">
        <title>Aliifodinibius sp. nov., a new bacterium isolated from saline soil.</title>
        <authorList>
            <person name="Galisteo C."/>
            <person name="De La Haba R."/>
            <person name="Sanchez-Porro C."/>
            <person name="Ventosa A."/>
        </authorList>
    </citation>
    <scope>NUCLEOTIDE SEQUENCE [LARGE SCALE GENOMIC DNA]</scope>
    <source>
        <strain evidence="2 3">1BSP15-2V2</strain>
    </source>
</reference>
<feature type="region of interest" description="Disordered" evidence="1">
    <location>
        <begin position="118"/>
        <end position="150"/>
    </location>
</feature>
<sequence>MKGWIKIHRKILESRVFSNPELFKLFMLCLIKANHKKNYVHINGITDPIKVKPGQFITGRNALHREFYAIPANDEKGPRTIWRWMKRLENWGSISINSSSKYSLVTVANWEKYQNSTSTVQEVSQKPTKSSPQANHQSSTDNNDKRKVKNDKSEYARLKEFTFNLPPELKAIDDFLNNYRRWWKYLIITRDQTFNEFVVEEELNFLVKCQQKGHPPKKVISQSIRNKNKSLYQLREQTMHLNGGAKKLFTYAEVQKLREAGTYSEEDFKIRHDKKDGRGNPLRELISN</sequence>
<organism evidence="2 3">
    <name type="scientific">Fodinibius salsisoli</name>
    <dbReference type="NCBI Taxonomy" id="2820877"/>
    <lineage>
        <taxon>Bacteria</taxon>
        <taxon>Pseudomonadati</taxon>
        <taxon>Balneolota</taxon>
        <taxon>Balneolia</taxon>
        <taxon>Balneolales</taxon>
        <taxon>Balneolaceae</taxon>
        <taxon>Fodinibius</taxon>
    </lineage>
</organism>
<protein>
    <submittedName>
        <fullName evidence="2">Uncharacterized protein</fullName>
    </submittedName>
</protein>
<evidence type="ECO:0000313" key="3">
    <source>
        <dbReference type="Proteomes" id="UP001207918"/>
    </source>
</evidence>
<gene>
    <name evidence="2" type="ORF">J6I44_00065</name>
</gene>
<evidence type="ECO:0000256" key="1">
    <source>
        <dbReference type="SAM" id="MobiDB-lite"/>
    </source>
</evidence>
<keyword evidence="3" id="KW-1185">Reference proteome</keyword>
<name>A0ABT3PJ60_9BACT</name>
<accession>A0ABT3PJ60</accession>
<evidence type="ECO:0000313" key="2">
    <source>
        <dbReference type="EMBL" id="MCW9705219.1"/>
    </source>
</evidence>